<dbReference type="FunCoup" id="H3ARZ2">
    <property type="interactions" value="432"/>
</dbReference>
<dbReference type="Gene3D" id="3.40.50.300">
    <property type="entry name" value="P-loop containing nucleotide triphosphate hydrolases"/>
    <property type="match status" value="1"/>
</dbReference>
<keyword evidence="7" id="KW-0067">ATP-binding</keyword>
<evidence type="ECO:0000256" key="5">
    <source>
        <dbReference type="ARBA" id="ARBA00022741"/>
    </source>
</evidence>
<dbReference type="EMBL" id="AFYH01160693">
    <property type="status" value="NOT_ANNOTATED_CDS"/>
    <property type="molecule type" value="Genomic_DNA"/>
</dbReference>
<evidence type="ECO:0000256" key="3">
    <source>
        <dbReference type="ARBA" id="ARBA00022679"/>
    </source>
</evidence>
<dbReference type="HOGENOM" id="CLU_058668_0_0_1"/>
<dbReference type="InParanoid" id="H3ARZ2"/>
<organism evidence="12 13">
    <name type="scientific">Latimeria chalumnae</name>
    <name type="common">Coelacanth</name>
    <dbReference type="NCBI Taxonomy" id="7897"/>
    <lineage>
        <taxon>Eukaryota</taxon>
        <taxon>Metazoa</taxon>
        <taxon>Chordata</taxon>
        <taxon>Craniata</taxon>
        <taxon>Vertebrata</taxon>
        <taxon>Euteleostomi</taxon>
        <taxon>Coelacanthiformes</taxon>
        <taxon>Coelacanthidae</taxon>
        <taxon>Latimeria</taxon>
    </lineage>
</organism>
<dbReference type="InterPro" id="IPR027417">
    <property type="entry name" value="P-loop_NTPase"/>
</dbReference>
<dbReference type="CDD" id="cd02024">
    <property type="entry name" value="NRK1"/>
    <property type="match status" value="1"/>
</dbReference>
<evidence type="ECO:0000256" key="6">
    <source>
        <dbReference type="ARBA" id="ARBA00022777"/>
    </source>
</evidence>
<dbReference type="PANTHER" id="PTHR10285">
    <property type="entry name" value="URIDINE KINASE"/>
    <property type="match status" value="1"/>
</dbReference>
<evidence type="ECO:0000256" key="1">
    <source>
        <dbReference type="ARBA" id="ARBA00004790"/>
    </source>
</evidence>
<accession>H3ARZ2</accession>
<dbReference type="Proteomes" id="UP000008672">
    <property type="component" value="Unassembled WGS sequence"/>
</dbReference>
<reference evidence="13" key="1">
    <citation type="submission" date="2011-08" db="EMBL/GenBank/DDBJ databases">
        <title>The draft genome of Latimeria chalumnae.</title>
        <authorList>
            <person name="Di Palma F."/>
            <person name="Alfoldi J."/>
            <person name="Johnson J."/>
            <person name="Berlin A."/>
            <person name="Gnerre S."/>
            <person name="Jaffe D."/>
            <person name="MacCallum I."/>
            <person name="Young S."/>
            <person name="Walker B.J."/>
            <person name="Lander E."/>
            <person name="Lindblad-Toh K."/>
        </authorList>
    </citation>
    <scope>NUCLEOTIDE SEQUENCE [LARGE SCALE GENOMIC DNA]</scope>
    <source>
        <strain evidence="13">Wild caught</strain>
    </source>
</reference>
<keyword evidence="5" id="KW-0547">Nucleotide-binding</keyword>
<sequence length="212" mass="24849">MKMFIIGIGGVTNGGKTTLARLLQEHLPNCFIICQDNYFKPQSEIKVDENGFLMYDVLEALDMKAMMSNINAWMKKPKGYMNSVLENCARQNKDRFVSLGSKEELYILVVEGFLIFNYKPLYELFHRSYYLYASYEECKRRRSTRIYCPPDVAGYFDGHVWPMYLKNKKEMEESTHDLVYLDGTKSMDEVFSQMYDDLLKELEKFIGQDGTQ</sequence>
<dbReference type="eggNOG" id="KOG3308">
    <property type="taxonomic scope" value="Eukaryota"/>
</dbReference>
<evidence type="ECO:0000256" key="10">
    <source>
        <dbReference type="ARBA" id="ARBA00051194"/>
    </source>
</evidence>
<dbReference type="FunFam" id="3.40.50.300:FF:000853">
    <property type="entry name" value="Nicotinamide riboside kinase 1"/>
    <property type="match status" value="1"/>
</dbReference>
<dbReference type="GO" id="GO:0050262">
    <property type="term" value="F:ribosylnicotinamide kinase activity"/>
    <property type="evidence" value="ECO:0007669"/>
    <property type="project" value="UniProtKB-EC"/>
</dbReference>
<evidence type="ECO:0000256" key="9">
    <source>
        <dbReference type="ARBA" id="ARBA00050738"/>
    </source>
</evidence>
<reference evidence="12" key="3">
    <citation type="submission" date="2025-09" db="UniProtKB">
        <authorList>
            <consortium name="Ensembl"/>
        </authorList>
    </citation>
    <scope>IDENTIFICATION</scope>
</reference>
<keyword evidence="4" id="KW-0479">Metal-binding</keyword>
<dbReference type="KEGG" id="lcm:102346228"/>
<gene>
    <name evidence="12" type="primary">NMRK1</name>
</gene>
<dbReference type="Ensembl" id="ENSLACT00000012506.1">
    <property type="protein sequence ID" value="ENSLACP00000012413.1"/>
    <property type="gene ID" value="ENSLACG00000010933.1"/>
</dbReference>
<name>H3ARZ2_LATCH</name>
<evidence type="ECO:0000256" key="7">
    <source>
        <dbReference type="ARBA" id="ARBA00022840"/>
    </source>
</evidence>
<dbReference type="GO" id="GO:0005829">
    <property type="term" value="C:cytosol"/>
    <property type="evidence" value="ECO:0007669"/>
    <property type="project" value="UniProtKB-ARBA"/>
</dbReference>
<dbReference type="GO" id="GO:0046872">
    <property type="term" value="F:metal ion binding"/>
    <property type="evidence" value="ECO:0007669"/>
    <property type="project" value="UniProtKB-KW"/>
</dbReference>
<keyword evidence="3" id="KW-0808">Transferase</keyword>
<comment type="similarity">
    <text evidence="11">Belongs to the uridine kinase family. NRK subfamily.</text>
</comment>
<keyword evidence="8" id="KW-0460">Magnesium</keyword>
<dbReference type="Bgee" id="ENSLACG00000010933">
    <property type="expression patterns" value="Expressed in chordate pharynx and 6 other cell types or tissues"/>
</dbReference>
<evidence type="ECO:0000256" key="4">
    <source>
        <dbReference type="ARBA" id="ARBA00022723"/>
    </source>
</evidence>
<comment type="pathway">
    <text evidence="1">Cofactor biosynthesis; NAD(+) biosynthesis.</text>
</comment>
<comment type="catalytic activity">
    <reaction evidence="9">
        <text>beta-nicotinamide D-riboside + ATP = beta-nicotinamide D-ribonucleotide + ADP + H(+)</text>
        <dbReference type="Rhea" id="RHEA:14017"/>
        <dbReference type="ChEBI" id="CHEBI:14649"/>
        <dbReference type="ChEBI" id="CHEBI:15378"/>
        <dbReference type="ChEBI" id="CHEBI:15927"/>
        <dbReference type="ChEBI" id="CHEBI:30616"/>
        <dbReference type="ChEBI" id="CHEBI:456216"/>
        <dbReference type="EC" id="2.7.1.22"/>
    </reaction>
</comment>
<evidence type="ECO:0000313" key="12">
    <source>
        <dbReference type="Ensembl" id="ENSLACP00000012413.1"/>
    </source>
</evidence>
<proteinExistence type="inferred from homology"/>
<dbReference type="SUPFAM" id="SSF52540">
    <property type="entry name" value="P-loop containing nucleoside triphosphate hydrolases"/>
    <property type="match status" value="1"/>
</dbReference>
<dbReference type="GO" id="GO:0019363">
    <property type="term" value="P:pyridine nucleotide biosynthetic process"/>
    <property type="evidence" value="ECO:0007669"/>
    <property type="project" value="UniProtKB-KW"/>
</dbReference>
<dbReference type="GO" id="GO:0005524">
    <property type="term" value="F:ATP binding"/>
    <property type="evidence" value="ECO:0007669"/>
    <property type="project" value="UniProtKB-KW"/>
</dbReference>
<evidence type="ECO:0000256" key="2">
    <source>
        <dbReference type="ARBA" id="ARBA00022642"/>
    </source>
</evidence>
<reference evidence="12" key="2">
    <citation type="submission" date="2025-08" db="UniProtKB">
        <authorList>
            <consortium name="Ensembl"/>
        </authorList>
    </citation>
    <scope>IDENTIFICATION</scope>
</reference>
<keyword evidence="13" id="KW-1185">Reference proteome</keyword>
<dbReference type="EMBL" id="AFYH01160692">
    <property type="status" value="NOT_ANNOTATED_CDS"/>
    <property type="molecule type" value="Genomic_DNA"/>
</dbReference>
<dbReference type="GO" id="GO:0019674">
    <property type="term" value="P:NAD+ metabolic process"/>
    <property type="evidence" value="ECO:0007669"/>
    <property type="project" value="UniProtKB-ARBA"/>
</dbReference>
<dbReference type="OrthoDB" id="10041966at2759"/>
<dbReference type="STRING" id="7897.ENSLACP00000012413"/>
<dbReference type="OMA" id="YDPPDPP"/>
<comment type="catalytic activity">
    <reaction evidence="10">
        <text>beta-D-ribosylnicotinate + ATP = nicotinate beta-D-ribonucleotide + ADP + H(+)</text>
        <dbReference type="Rhea" id="RHEA:25568"/>
        <dbReference type="ChEBI" id="CHEBI:15378"/>
        <dbReference type="ChEBI" id="CHEBI:30616"/>
        <dbReference type="ChEBI" id="CHEBI:57502"/>
        <dbReference type="ChEBI" id="CHEBI:58527"/>
        <dbReference type="ChEBI" id="CHEBI:456216"/>
        <dbReference type="EC" id="2.7.1.173"/>
    </reaction>
</comment>
<keyword evidence="2" id="KW-0662">Pyridine nucleotide biosynthesis</keyword>
<dbReference type="AlphaFoldDB" id="H3ARZ2"/>
<dbReference type="EMBL" id="AFYH01160695">
    <property type="status" value="NOT_ANNOTATED_CDS"/>
    <property type="molecule type" value="Genomic_DNA"/>
</dbReference>
<protein>
    <submittedName>
        <fullName evidence="12">Nicotinamide riboside kinase 1</fullName>
    </submittedName>
</protein>
<dbReference type="EMBL" id="AFYH01160694">
    <property type="status" value="NOT_ANNOTATED_CDS"/>
    <property type="molecule type" value="Genomic_DNA"/>
</dbReference>
<evidence type="ECO:0000313" key="13">
    <source>
        <dbReference type="Proteomes" id="UP000008672"/>
    </source>
</evidence>
<evidence type="ECO:0000256" key="8">
    <source>
        <dbReference type="ARBA" id="ARBA00022842"/>
    </source>
</evidence>
<dbReference type="Pfam" id="PF13238">
    <property type="entry name" value="AAA_18"/>
    <property type="match status" value="1"/>
</dbReference>
<dbReference type="GeneTree" id="ENSGT00940000159384"/>
<dbReference type="GeneID" id="102346228"/>
<dbReference type="GO" id="GO:0061769">
    <property type="term" value="F:nicotinate riboside kinase activity"/>
    <property type="evidence" value="ECO:0007669"/>
    <property type="project" value="UniProtKB-ARBA"/>
</dbReference>
<evidence type="ECO:0000256" key="11">
    <source>
        <dbReference type="ARBA" id="ARBA00060898"/>
    </source>
</evidence>
<keyword evidence="6" id="KW-0418">Kinase</keyword>